<keyword evidence="8" id="KW-1185">Reference proteome</keyword>
<dbReference type="PANTHER" id="PTHR33146:SF26">
    <property type="entry name" value="ENDONUCLEASE 4"/>
    <property type="match status" value="1"/>
</dbReference>
<keyword evidence="6" id="KW-0325">Glycoprotein</keyword>
<evidence type="ECO:0000256" key="2">
    <source>
        <dbReference type="ARBA" id="ARBA00022723"/>
    </source>
</evidence>
<dbReference type="SUPFAM" id="SSF48537">
    <property type="entry name" value="Phospholipase C/P1 nuclease"/>
    <property type="match status" value="1"/>
</dbReference>
<dbReference type="Gene3D" id="1.10.575.10">
    <property type="entry name" value="P1 Nuclease"/>
    <property type="match status" value="1"/>
</dbReference>
<accession>A0ABU1YW67</accession>
<evidence type="ECO:0000256" key="6">
    <source>
        <dbReference type="ARBA" id="ARBA00023180"/>
    </source>
</evidence>
<gene>
    <name evidence="7" type="ORF">J2X20_005806</name>
</gene>
<organism evidence="7 8">
    <name type="scientific">Roseateles saccharophilus</name>
    <name type="common">Pseudomonas saccharophila</name>
    <dbReference type="NCBI Taxonomy" id="304"/>
    <lineage>
        <taxon>Bacteria</taxon>
        <taxon>Pseudomonadati</taxon>
        <taxon>Pseudomonadota</taxon>
        <taxon>Betaproteobacteria</taxon>
        <taxon>Burkholderiales</taxon>
        <taxon>Sphaerotilaceae</taxon>
        <taxon>Roseateles</taxon>
    </lineage>
</organism>
<evidence type="ECO:0000313" key="8">
    <source>
        <dbReference type="Proteomes" id="UP001180453"/>
    </source>
</evidence>
<evidence type="ECO:0000256" key="1">
    <source>
        <dbReference type="ARBA" id="ARBA00022722"/>
    </source>
</evidence>
<evidence type="ECO:0000256" key="4">
    <source>
        <dbReference type="ARBA" id="ARBA00022801"/>
    </source>
</evidence>
<dbReference type="EMBL" id="JAVDXU010000008">
    <property type="protein sequence ID" value="MDR7273121.1"/>
    <property type="molecule type" value="Genomic_DNA"/>
</dbReference>
<keyword evidence="3" id="KW-0255">Endonuclease</keyword>
<dbReference type="Pfam" id="PF02265">
    <property type="entry name" value="S1-P1_nuclease"/>
    <property type="match status" value="1"/>
</dbReference>
<proteinExistence type="predicted"/>
<keyword evidence="5" id="KW-1015">Disulfide bond</keyword>
<keyword evidence="2" id="KW-0479">Metal-binding</keyword>
<evidence type="ECO:0008006" key="9">
    <source>
        <dbReference type="Google" id="ProtNLM"/>
    </source>
</evidence>
<evidence type="ECO:0000256" key="5">
    <source>
        <dbReference type="ARBA" id="ARBA00023157"/>
    </source>
</evidence>
<keyword evidence="1" id="KW-0540">Nuclease</keyword>
<evidence type="ECO:0000256" key="3">
    <source>
        <dbReference type="ARBA" id="ARBA00022759"/>
    </source>
</evidence>
<dbReference type="Proteomes" id="UP001180453">
    <property type="component" value="Unassembled WGS sequence"/>
</dbReference>
<dbReference type="CDD" id="cd11010">
    <property type="entry name" value="S1-P1_nuclease"/>
    <property type="match status" value="1"/>
</dbReference>
<keyword evidence="4" id="KW-0378">Hydrolase</keyword>
<evidence type="ECO:0000313" key="7">
    <source>
        <dbReference type="EMBL" id="MDR7273121.1"/>
    </source>
</evidence>
<dbReference type="PANTHER" id="PTHR33146">
    <property type="entry name" value="ENDONUCLEASE 4"/>
    <property type="match status" value="1"/>
</dbReference>
<comment type="caution">
    <text evidence="7">The sequence shown here is derived from an EMBL/GenBank/DDBJ whole genome shotgun (WGS) entry which is preliminary data.</text>
</comment>
<sequence>MADAELSPKARIAVHRIMGADSLTAVANWMDEVRGTPEGRSMQRWHFVTTKVCGRGEPTCKDGNCVTDRIEWARDALKSGSRADALKALSVLVHLVGDIHQPLHAADNDDHGANGVVVLNRTCAEFGSRSPTACKLHTYWDTNLVKIAARGQAEKAAANAWSKAYGPLPVTDTDAPETWAAESFQLATHTAYRFEGFACRQKHLGFEVTDEYDAVGVSTIQSQIAKAGKRLARMLNAIFA</sequence>
<reference evidence="7 8" key="1">
    <citation type="submission" date="2023-07" db="EMBL/GenBank/DDBJ databases">
        <title>Sorghum-associated microbial communities from plants grown in Nebraska, USA.</title>
        <authorList>
            <person name="Schachtman D."/>
        </authorList>
    </citation>
    <scope>NUCLEOTIDE SEQUENCE [LARGE SCALE GENOMIC DNA]</scope>
    <source>
        <strain evidence="7 8">BE314</strain>
    </source>
</reference>
<name>A0ABU1YW67_ROSSA</name>
<protein>
    <recommendedName>
        <fullName evidence="9">S1/P1 Nuclease</fullName>
    </recommendedName>
</protein>
<dbReference type="InterPro" id="IPR008947">
    <property type="entry name" value="PLipase_C/P1_nuclease_dom_sf"/>
</dbReference>
<dbReference type="InterPro" id="IPR003154">
    <property type="entry name" value="S1/P1nuclease"/>
</dbReference>